<accession>A0A1X1VQ37</accession>
<dbReference type="EMBL" id="LQOX01000090">
    <property type="protein sequence ID" value="ORV71099.1"/>
    <property type="molecule type" value="Genomic_DNA"/>
</dbReference>
<organism evidence="1 2">
    <name type="scientific">Mycobacterium gastri</name>
    <dbReference type="NCBI Taxonomy" id="1777"/>
    <lineage>
        <taxon>Bacteria</taxon>
        <taxon>Bacillati</taxon>
        <taxon>Actinomycetota</taxon>
        <taxon>Actinomycetes</taxon>
        <taxon>Mycobacteriales</taxon>
        <taxon>Mycobacteriaceae</taxon>
        <taxon>Mycobacterium</taxon>
    </lineage>
</organism>
<dbReference type="STRING" id="1777.AWC07_04950"/>
<comment type="caution">
    <text evidence="1">The sequence shown here is derived from an EMBL/GenBank/DDBJ whole genome shotgun (WGS) entry which is preliminary data.</text>
</comment>
<dbReference type="AlphaFoldDB" id="A0A1X1VQ37"/>
<reference evidence="1 2" key="1">
    <citation type="submission" date="2016-01" db="EMBL/GenBank/DDBJ databases">
        <title>The new phylogeny of the genus Mycobacterium.</title>
        <authorList>
            <person name="Tarcisio F."/>
            <person name="Conor M."/>
            <person name="Antonella G."/>
            <person name="Elisabetta G."/>
            <person name="Giulia F.S."/>
            <person name="Sara T."/>
            <person name="Anna F."/>
            <person name="Clotilde B."/>
            <person name="Roberto B."/>
            <person name="Veronica D.S."/>
            <person name="Fabio R."/>
            <person name="Monica P."/>
            <person name="Olivier J."/>
            <person name="Enrico T."/>
            <person name="Nicola S."/>
        </authorList>
    </citation>
    <scope>NUCLEOTIDE SEQUENCE [LARGE SCALE GENOMIC DNA]</scope>
    <source>
        <strain evidence="1 2">DSM 43505</strain>
    </source>
</reference>
<evidence type="ECO:0000313" key="1">
    <source>
        <dbReference type="EMBL" id="ORV71099.1"/>
    </source>
</evidence>
<sequence length="62" mass="7210">MTVDRYGDNDPELRSLRRELSARFDARPANEWPVDLLRALIRVFDLAGIKPAPEPFRPYVVK</sequence>
<name>A0A1X1VQ37_MYCGS</name>
<gene>
    <name evidence="1" type="ORF">AWC07_04950</name>
</gene>
<dbReference type="RefSeq" id="WP_036409185.1">
    <property type="nucleotide sequence ID" value="NZ_LQOX01000090.1"/>
</dbReference>
<protein>
    <submittedName>
        <fullName evidence="1">Uncharacterized protein</fullName>
    </submittedName>
</protein>
<evidence type="ECO:0000313" key="2">
    <source>
        <dbReference type="Proteomes" id="UP000193738"/>
    </source>
</evidence>
<proteinExistence type="predicted"/>
<dbReference type="Proteomes" id="UP000193738">
    <property type="component" value="Unassembled WGS sequence"/>
</dbReference>
<keyword evidence="2" id="KW-1185">Reference proteome</keyword>